<sequence>MEGVAEKARGAGGEGANALESGVDVLEARQRHGPGWMFQAGHVCEHPPA</sequence>
<comment type="caution">
    <text evidence="1">The sequence shown here is derived from an EMBL/GenBank/DDBJ whole genome shotgun (WGS) entry which is preliminary data.</text>
</comment>
<evidence type="ECO:0000313" key="1">
    <source>
        <dbReference type="EMBL" id="GLV55983.1"/>
    </source>
</evidence>
<evidence type="ECO:0000313" key="2">
    <source>
        <dbReference type="Proteomes" id="UP001344906"/>
    </source>
</evidence>
<name>A0ABQ6FTY5_9CHLR</name>
<reference evidence="1 2" key="1">
    <citation type="submission" date="2023-02" db="EMBL/GenBank/DDBJ databases">
        <title>Dictyobacter halimunensis sp. nov., a new member of the class Ktedonobacteria from forest soil in a geothermal area.</title>
        <authorList>
            <person name="Rachmania M.K."/>
            <person name="Ningsih F."/>
            <person name="Sakai Y."/>
            <person name="Yabe S."/>
            <person name="Yokota A."/>
            <person name="Sjamsuridzal W."/>
        </authorList>
    </citation>
    <scope>NUCLEOTIDE SEQUENCE [LARGE SCALE GENOMIC DNA]</scope>
    <source>
        <strain evidence="1 2">S3.2.2.5</strain>
    </source>
</reference>
<accession>A0ABQ6FTY5</accession>
<keyword evidence="2" id="KW-1185">Reference proteome</keyword>
<proteinExistence type="predicted"/>
<dbReference type="EMBL" id="BSRI01000001">
    <property type="protein sequence ID" value="GLV55983.1"/>
    <property type="molecule type" value="Genomic_DNA"/>
</dbReference>
<gene>
    <name evidence="1" type="ORF">KDH_28270</name>
</gene>
<dbReference type="Proteomes" id="UP001344906">
    <property type="component" value="Unassembled WGS sequence"/>
</dbReference>
<organism evidence="1 2">
    <name type="scientific">Dictyobacter halimunensis</name>
    <dbReference type="NCBI Taxonomy" id="3026934"/>
    <lineage>
        <taxon>Bacteria</taxon>
        <taxon>Bacillati</taxon>
        <taxon>Chloroflexota</taxon>
        <taxon>Ktedonobacteria</taxon>
        <taxon>Ktedonobacterales</taxon>
        <taxon>Dictyobacteraceae</taxon>
        <taxon>Dictyobacter</taxon>
    </lineage>
</organism>
<protein>
    <submittedName>
        <fullName evidence="1">Uncharacterized protein</fullName>
    </submittedName>
</protein>